<dbReference type="KEGG" id="mph:MLP_06260"/>
<dbReference type="PROSITE" id="PS51077">
    <property type="entry name" value="HTH_ICLR"/>
    <property type="match status" value="1"/>
</dbReference>
<dbReference type="PANTHER" id="PTHR30136:SF24">
    <property type="entry name" value="HTH-TYPE TRANSCRIPTIONAL REPRESSOR ALLR"/>
    <property type="match status" value="1"/>
</dbReference>
<dbReference type="Pfam" id="PF09339">
    <property type="entry name" value="HTH_IclR"/>
    <property type="match status" value="1"/>
</dbReference>
<organism evidence="6 7">
    <name type="scientific">Microlunatus phosphovorus (strain ATCC 700054 / DSM 10555 / JCM 9379 / NBRC 101784 / NCIMB 13414 / VKM Ac-1990 / NM-1)</name>
    <dbReference type="NCBI Taxonomy" id="1032480"/>
    <lineage>
        <taxon>Bacteria</taxon>
        <taxon>Bacillati</taxon>
        <taxon>Actinomycetota</taxon>
        <taxon>Actinomycetes</taxon>
        <taxon>Propionibacteriales</taxon>
        <taxon>Propionibacteriaceae</taxon>
        <taxon>Microlunatus</taxon>
    </lineage>
</organism>
<dbReference type="GO" id="GO:0045892">
    <property type="term" value="P:negative regulation of DNA-templated transcription"/>
    <property type="evidence" value="ECO:0007669"/>
    <property type="project" value="TreeGrafter"/>
</dbReference>
<protein>
    <submittedName>
        <fullName evidence="6">Putative iclR family transcriptional regulator</fullName>
    </submittedName>
</protein>
<dbReference type="PROSITE" id="PS51078">
    <property type="entry name" value="ICLR_ED"/>
    <property type="match status" value="1"/>
</dbReference>
<dbReference type="eggNOG" id="COG1414">
    <property type="taxonomic scope" value="Bacteria"/>
</dbReference>
<reference evidence="6 7" key="1">
    <citation type="submission" date="2011-05" db="EMBL/GenBank/DDBJ databases">
        <title>Whole genome sequence of Microlunatus phosphovorus NM-1.</title>
        <authorList>
            <person name="Hosoyama A."/>
            <person name="Sasaki K."/>
            <person name="Harada T."/>
            <person name="Igarashi R."/>
            <person name="Kawakoshi A."/>
            <person name="Sasagawa M."/>
            <person name="Fukada J."/>
            <person name="Nakamura S."/>
            <person name="Katano Y."/>
            <person name="Hanada S."/>
            <person name="Kamagata Y."/>
            <person name="Nakamura N."/>
            <person name="Yamazaki S."/>
            <person name="Fujita N."/>
        </authorList>
    </citation>
    <scope>NUCLEOTIDE SEQUENCE [LARGE SCALE GENOMIC DNA]</scope>
    <source>
        <strain evidence="7">ATCC 700054 / DSM 10555 / JCM 9379 / NBRC 101784 / NCIMB 13414 / VKM Ac-1990 / NM-1</strain>
    </source>
</reference>
<keyword evidence="1" id="KW-0805">Transcription regulation</keyword>
<dbReference type="InterPro" id="IPR029016">
    <property type="entry name" value="GAF-like_dom_sf"/>
</dbReference>
<keyword evidence="7" id="KW-1185">Reference proteome</keyword>
<dbReference type="InterPro" id="IPR036390">
    <property type="entry name" value="WH_DNA-bd_sf"/>
</dbReference>
<feature type="domain" description="HTH iclR-type" evidence="4">
    <location>
        <begin position="4"/>
        <end position="66"/>
    </location>
</feature>
<dbReference type="SUPFAM" id="SSF55781">
    <property type="entry name" value="GAF domain-like"/>
    <property type="match status" value="1"/>
</dbReference>
<dbReference type="GO" id="GO:0003700">
    <property type="term" value="F:DNA-binding transcription factor activity"/>
    <property type="evidence" value="ECO:0007669"/>
    <property type="project" value="TreeGrafter"/>
</dbReference>
<sequence length="251" mass="26845">MSLSPAADAVLKILVLLARQVEPVPAATVAAALGLPRSTTYRLLGSLVEQGFVSYLPEEKRYGLGVVAFELGSSYSRQMPLRRVAQPVLTRLVSATRENAHLAVLHGSDVYYVIEQRAPRRRALVTDVGVRLPATLTASGLAILSVLSPAQVRAVYPDAGALVERAGHGPTTLPELRDLLHGVRERGYALEDNLITEGLASVGVPVLDRTGYPVAGISVTFEAARVDAERRARLVEAVQRAASTLNRRLGG</sequence>
<evidence type="ECO:0000313" key="6">
    <source>
        <dbReference type="EMBL" id="BAK33640.1"/>
    </source>
</evidence>
<dbReference type="InterPro" id="IPR014757">
    <property type="entry name" value="Tscrpt_reg_IclR_C"/>
</dbReference>
<evidence type="ECO:0000259" key="4">
    <source>
        <dbReference type="PROSITE" id="PS51077"/>
    </source>
</evidence>
<dbReference type="AlphaFoldDB" id="F5XKV2"/>
<dbReference type="InterPro" id="IPR050707">
    <property type="entry name" value="HTH_MetabolicPath_Reg"/>
</dbReference>
<dbReference type="RefSeq" id="WP_013861529.1">
    <property type="nucleotide sequence ID" value="NC_015635.1"/>
</dbReference>
<dbReference type="Gene3D" id="1.10.10.10">
    <property type="entry name" value="Winged helix-like DNA-binding domain superfamily/Winged helix DNA-binding domain"/>
    <property type="match status" value="1"/>
</dbReference>
<evidence type="ECO:0000313" key="7">
    <source>
        <dbReference type="Proteomes" id="UP000007947"/>
    </source>
</evidence>
<evidence type="ECO:0000256" key="2">
    <source>
        <dbReference type="ARBA" id="ARBA00023125"/>
    </source>
</evidence>
<gene>
    <name evidence="6" type="ordered locus">MLP_06260</name>
</gene>
<evidence type="ECO:0000259" key="5">
    <source>
        <dbReference type="PROSITE" id="PS51078"/>
    </source>
</evidence>
<dbReference type="STRING" id="1032480.MLP_06260"/>
<dbReference type="InterPro" id="IPR036388">
    <property type="entry name" value="WH-like_DNA-bd_sf"/>
</dbReference>
<dbReference type="HOGENOM" id="CLU_062618_6_4_11"/>
<dbReference type="Proteomes" id="UP000007947">
    <property type="component" value="Chromosome"/>
</dbReference>
<keyword evidence="2" id="KW-0238">DNA-binding</keyword>
<evidence type="ECO:0000256" key="3">
    <source>
        <dbReference type="ARBA" id="ARBA00023163"/>
    </source>
</evidence>
<dbReference type="InterPro" id="IPR005471">
    <property type="entry name" value="Tscrpt_reg_IclR_N"/>
</dbReference>
<accession>F5XKV2</accession>
<dbReference type="SMART" id="SM00346">
    <property type="entry name" value="HTH_ICLR"/>
    <property type="match status" value="1"/>
</dbReference>
<dbReference type="GO" id="GO:0003677">
    <property type="term" value="F:DNA binding"/>
    <property type="evidence" value="ECO:0007669"/>
    <property type="project" value="UniProtKB-KW"/>
</dbReference>
<dbReference type="Gene3D" id="3.30.450.40">
    <property type="match status" value="1"/>
</dbReference>
<name>F5XKV2_MICPN</name>
<feature type="domain" description="IclR-ED" evidence="5">
    <location>
        <begin position="67"/>
        <end position="251"/>
    </location>
</feature>
<keyword evidence="3" id="KW-0804">Transcription</keyword>
<dbReference type="SUPFAM" id="SSF46785">
    <property type="entry name" value="Winged helix' DNA-binding domain"/>
    <property type="match status" value="1"/>
</dbReference>
<proteinExistence type="predicted"/>
<dbReference type="PANTHER" id="PTHR30136">
    <property type="entry name" value="HELIX-TURN-HELIX TRANSCRIPTIONAL REGULATOR, ICLR FAMILY"/>
    <property type="match status" value="1"/>
</dbReference>
<dbReference type="OrthoDB" id="3734039at2"/>
<evidence type="ECO:0000256" key="1">
    <source>
        <dbReference type="ARBA" id="ARBA00023015"/>
    </source>
</evidence>
<dbReference type="Pfam" id="PF01614">
    <property type="entry name" value="IclR_C"/>
    <property type="match status" value="1"/>
</dbReference>
<dbReference type="EMBL" id="AP012204">
    <property type="protein sequence ID" value="BAK33640.1"/>
    <property type="molecule type" value="Genomic_DNA"/>
</dbReference>